<dbReference type="Proteomes" id="UP000297245">
    <property type="component" value="Unassembled WGS sequence"/>
</dbReference>
<keyword evidence="4" id="KW-1185">Reference proteome</keyword>
<protein>
    <recommendedName>
        <fullName evidence="2">Domain of unknown function at the cortex 1 domain-containing protein</fullName>
    </recommendedName>
</protein>
<organism evidence="3 4">
    <name type="scientific">Dendrothele bispora (strain CBS 962.96)</name>
    <dbReference type="NCBI Taxonomy" id="1314807"/>
    <lineage>
        <taxon>Eukaryota</taxon>
        <taxon>Fungi</taxon>
        <taxon>Dikarya</taxon>
        <taxon>Basidiomycota</taxon>
        <taxon>Agaricomycotina</taxon>
        <taxon>Agaricomycetes</taxon>
        <taxon>Agaricomycetidae</taxon>
        <taxon>Agaricales</taxon>
        <taxon>Agaricales incertae sedis</taxon>
        <taxon>Dendrothele</taxon>
    </lineage>
</organism>
<evidence type="ECO:0000313" key="3">
    <source>
        <dbReference type="EMBL" id="THU75592.1"/>
    </source>
</evidence>
<dbReference type="Pfam" id="PF08588">
    <property type="entry name" value="Duc1"/>
    <property type="match status" value="1"/>
</dbReference>
<feature type="domain" description="Domain of unknown function at the cortex 1" evidence="2">
    <location>
        <begin position="74"/>
        <end position="149"/>
    </location>
</feature>
<dbReference type="AlphaFoldDB" id="A0A4S8KJB8"/>
<dbReference type="EMBL" id="ML181827">
    <property type="protein sequence ID" value="THU75592.1"/>
    <property type="molecule type" value="Genomic_DNA"/>
</dbReference>
<sequence length="234" mass="25779">MSGNCLGKLKFPYNFLTISRSRKVVLARSESSSTPTKLSNFRPRTDSRERSSAISKDLKMGKRVSISRERIEKGLLGAYRYKAIDPTLTHDLASPTKPWALSPLISTMLHFAHTRLVSLTDNLDTPACSPVDSDVPEFPSNQSLTNDTSPLHLAIVSPTSLSSSIPDSPPSSAFSSSSSLSFLSSRKQQQQQSIPLNKDALTVVAVHIRPNLKFFGKLKTKTQKLQTSFKRDVC</sequence>
<name>A0A4S8KJB8_DENBC</name>
<feature type="region of interest" description="Disordered" evidence="1">
    <location>
        <begin position="33"/>
        <end position="54"/>
    </location>
</feature>
<evidence type="ECO:0000256" key="1">
    <source>
        <dbReference type="SAM" id="MobiDB-lite"/>
    </source>
</evidence>
<dbReference type="InterPro" id="IPR013897">
    <property type="entry name" value="Duc1"/>
</dbReference>
<evidence type="ECO:0000313" key="4">
    <source>
        <dbReference type="Proteomes" id="UP000297245"/>
    </source>
</evidence>
<dbReference type="OrthoDB" id="2119945at2759"/>
<accession>A0A4S8KJB8</accession>
<evidence type="ECO:0000259" key="2">
    <source>
        <dbReference type="Pfam" id="PF08588"/>
    </source>
</evidence>
<gene>
    <name evidence="3" type="ORF">K435DRAFT_880506</name>
</gene>
<reference evidence="3 4" key="1">
    <citation type="journal article" date="2019" name="Nat. Ecol. Evol.">
        <title>Megaphylogeny resolves global patterns of mushroom evolution.</title>
        <authorList>
            <person name="Varga T."/>
            <person name="Krizsan K."/>
            <person name="Foldi C."/>
            <person name="Dima B."/>
            <person name="Sanchez-Garcia M."/>
            <person name="Sanchez-Ramirez S."/>
            <person name="Szollosi G.J."/>
            <person name="Szarkandi J.G."/>
            <person name="Papp V."/>
            <person name="Albert L."/>
            <person name="Andreopoulos W."/>
            <person name="Angelini C."/>
            <person name="Antonin V."/>
            <person name="Barry K.W."/>
            <person name="Bougher N.L."/>
            <person name="Buchanan P."/>
            <person name="Buyck B."/>
            <person name="Bense V."/>
            <person name="Catcheside P."/>
            <person name="Chovatia M."/>
            <person name="Cooper J."/>
            <person name="Damon W."/>
            <person name="Desjardin D."/>
            <person name="Finy P."/>
            <person name="Geml J."/>
            <person name="Haridas S."/>
            <person name="Hughes K."/>
            <person name="Justo A."/>
            <person name="Karasinski D."/>
            <person name="Kautmanova I."/>
            <person name="Kiss B."/>
            <person name="Kocsube S."/>
            <person name="Kotiranta H."/>
            <person name="LaButti K.M."/>
            <person name="Lechner B.E."/>
            <person name="Liimatainen K."/>
            <person name="Lipzen A."/>
            <person name="Lukacs Z."/>
            <person name="Mihaltcheva S."/>
            <person name="Morgado L.N."/>
            <person name="Niskanen T."/>
            <person name="Noordeloos M.E."/>
            <person name="Ohm R.A."/>
            <person name="Ortiz-Santana B."/>
            <person name="Ovrebo C."/>
            <person name="Racz N."/>
            <person name="Riley R."/>
            <person name="Savchenko A."/>
            <person name="Shiryaev A."/>
            <person name="Soop K."/>
            <person name="Spirin V."/>
            <person name="Szebenyi C."/>
            <person name="Tomsovsky M."/>
            <person name="Tulloss R.E."/>
            <person name="Uehling J."/>
            <person name="Grigoriev I.V."/>
            <person name="Vagvolgyi C."/>
            <person name="Papp T."/>
            <person name="Martin F.M."/>
            <person name="Miettinen O."/>
            <person name="Hibbett D.S."/>
            <person name="Nagy L.G."/>
        </authorList>
    </citation>
    <scope>NUCLEOTIDE SEQUENCE [LARGE SCALE GENOMIC DNA]</scope>
    <source>
        <strain evidence="3 4">CBS 962.96</strain>
    </source>
</reference>
<proteinExistence type="predicted"/>
<feature type="compositionally biased region" description="Basic and acidic residues" evidence="1">
    <location>
        <begin position="43"/>
        <end position="54"/>
    </location>
</feature>